<evidence type="ECO:0000256" key="1">
    <source>
        <dbReference type="ARBA" id="ARBA00004191"/>
    </source>
</evidence>
<dbReference type="Gene3D" id="2.60.40.740">
    <property type="match status" value="2"/>
</dbReference>
<comment type="caution">
    <text evidence="9">The sequence shown here is derived from an EMBL/GenBank/DDBJ whole genome shotgun (WGS) entry which is preliminary data.</text>
</comment>
<dbReference type="InterPro" id="IPR011252">
    <property type="entry name" value="Fibrogen-bd_dom1"/>
</dbReference>
<evidence type="ECO:0000256" key="6">
    <source>
        <dbReference type="SAM" id="Phobius"/>
    </source>
</evidence>
<keyword evidence="4 7" id="KW-0732">Signal</keyword>
<name>A0ABS2TEA9_9ACTO</name>
<feature type="domain" description="DUF5979" evidence="8">
    <location>
        <begin position="1239"/>
        <end position="1344"/>
    </location>
</feature>
<keyword evidence="6" id="KW-0472">Membrane</keyword>
<feature type="transmembrane region" description="Helical" evidence="6">
    <location>
        <begin position="1829"/>
        <end position="1852"/>
    </location>
</feature>
<evidence type="ECO:0000313" key="10">
    <source>
        <dbReference type="Proteomes" id="UP000705983"/>
    </source>
</evidence>
<evidence type="ECO:0000259" key="8">
    <source>
        <dbReference type="Pfam" id="PF19407"/>
    </source>
</evidence>
<feature type="domain" description="DUF5979" evidence="8">
    <location>
        <begin position="1705"/>
        <end position="1815"/>
    </location>
</feature>
<evidence type="ECO:0000256" key="2">
    <source>
        <dbReference type="ARBA" id="ARBA00022512"/>
    </source>
</evidence>
<proteinExistence type="predicted"/>
<dbReference type="InterPro" id="IPR046022">
    <property type="entry name" value="DUF5979"/>
</dbReference>
<gene>
    <name evidence="9" type="ORF">JVW63_04675</name>
</gene>
<keyword evidence="2" id="KW-0134">Cell wall</keyword>
<evidence type="ECO:0000313" key="9">
    <source>
        <dbReference type="EMBL" id="MBM9432994.1"/>
    </source>
</evidence>
<feature type="domain" description="DUF5979" evidence="8">
    <location>
        <begin position="1584"/>
        <end position="1698"/>
    </location>
</feature>
<reference evidence="10" key="1">
    <citation type="submission" date="2021-02" db="EMBL/GenBank/DDBJ databases">
        <title>Leucobacter sp. CX169.</title>
        <authorList>
            <person name="Cheng Y."/>
        </authorList>
    </citation>
    <scope>NUCLEOTIDE SEQUENCE [LARGE SCALE GENOMIC DNA]</scope>
    <source>
        <strain evidence="10">JY899</strain>
    </source>
</reference>
<feature type="chain" id="PRO_5045800658" description="DUF5979 domain-containing protein" evidence="7">
    <location>
        <begin position="37"/>
        <end position="1857"/>
    </location>
</feature>
<evidence type="ECO:0000256" key="4">
    <source>
        <dbReference type="ARBA" id="ARBA00022729"/>
    </source>
</evidence>
<dbReference type="InterPro" id="IPR008966">
    <property type="entry name" value="Adhesion_dom_sf"/>
</dbReference>
<dbReference type="EMBL" id="JAFFJS010000002">
    <property type="protein sequence ID" value="MBM9432994.1"/>
    <property type="molecule type" value="Genomic_DNA"/>
</dbReference>
<organism evidence="9 10">
    <name type="scientific">Flaviflexus equikiangi</name>
    <dbReference type="NCBI Taxonomy" id="2758573"/>
    <lineage>
        <taxon>Bacteria</taxon>
        <taxon>Bacillati</taxon>
        <taxon>Actinomycetota</taxon>
        <taxon>Actinomycetes</taxon>
        <taxon>Actinomycetales</taxon>
        <taxon>Actinomycetaceae</taxon>
        <taxon>Flaviflexus</taxon>
    </lineage>
</organism>
<keyword evidence="10" id="KW-1185">Reference proteome</keyword>
<keyword evidence="5" id="KW-0572">Peptidoglycan-anchor</keyword>
<feature type="domain" description="DUF5979" evidence="8">
    <location>
        <begin position="1003"/>
        <end position="1112"/>
    </location>
</feature>
<dbReference type="Pfam" id="PF19407">
    <property type="entry name" value="DUF5979"/>
    <property type="match status" value="8"/>
</dbReference>
<feature type="domain" description="DUF5979" evidence="8">
    <location>
        <begin position="1466"/>
        <end position="1576"/>
    </location>
</feature>
<feature type="signal peptide" evidence="7">
    <location>
        <begin position="1"/>
        <end position="36"/>
    </location>
</feature>
<feature type="domain" description="DUF5979" evidence="8">
    <location>
        <begin position="809"/>
        <end position="880"/>
    </location>
</feature>
<keyword evidence="6" id="KW-0812">Transmembrane</keyword>
<protein>
    <recommendedName>
        <fullName evidence="8">DUF5979 domain-containing protein</fullName>
    </recommendedName>
</protein>
<keyword evidence="6" id="KW-1133">Transmembrane helix</keyword>
<dbReference type="Proteomes" id="UP000705983">
    <property type="component" value="Unassembled WGS sequence"/>
</dbReference>
<dbReference type="SUPFAM" id="SSF49401">
    <property type="entry name" value="Bacterial adhesins"/>
    <property type="match status" value="2"/>
</dbReference>
<evidence type="ECO:0000256" key="5">
    <source>
        <dbReference type="ARBA" id="ARBA00023088"/>
    </source>
</evidence>
<accession>A0ABS2TEA9</accession>
<dbReference type="Gene3D" id="2.60.40.1280">
    <property type="match status" value="1"/>
</dbReference>
<keyword evidence="3" id="KW-0964">Secreted</keyword>
<evidence type="ECO:0000256" key="3">
    <source>
        <dbReference type="ARBA" id="ARBA00022525"/>
    </source>
</evidence>
<sequence length="1857" mass="193413">MRRAVPSRSGRRVLAVFTTLMIAAMSVIGMPMAATAAPNDAIVVDHVVIGEGSGPDGQLILGDVVTVTGDWDASEADPQAGDSFVIGLPPELNFEASLPINLTGVNPAGELVTWAACISDPDTGELLCVLTDQVTDYPEEVRGTFEFEVAVELTTVEVELIFNLNGIETPVVIPPGGIGDGVELPVEWTKSGWMNSNNWSMTWQIDLPGARMTEDSLTIVDTLGEGHVLCEPSGLTVQTVRGDAVGTFTGTKEIVPGDDGTFSIVLGAPEGGFDPNVVYRVTYQTCTPDKTIDSYPTEYTNEARIPAWNSGSDVIGVGNKPWQGSITKSGSVLGSTSRNGTIAWTVTVPGDALVNKNSFTLSEKLGEGHEVRDSTISGLRIVERYGPSNQRDREITDRLDKTVVSQETDSFELLFSVPDGSDFSFKASDYRYIITYETYVTETDLPQGGTAYTNSATVEGTTTTGTAKVPGRSQGKSGTINGSFVTIDGIEYAPQTTLDWTVRIPGEKLAETSGPLTLTDTLEGTHTVCAPGDPTGGEKSRLNLAVTARDQISNGGLQTVNLTDSTEVEFAKSGDGKEQIVLTIPEPTLAMPGGGEATGFSQEYQYLVTYTTCTTSGGMDAPDTRYGNEVVGSSVTFSQAVVQTNRGSGTGTGVARGSITINKTLDESAPGAGFVPDGAMFTVHVKEIDPTGTTQVEYDLKVPLNGDPVRGLNARGTGWTAELSEPTFPAIPGVLFGEPSFTVDGEKIGPTATVSLDPGTNVAVGLTNTTRLGEITLVKAVDVRDESIILPERTYTVMAHIDTNALGENVPAQADRTVDLTPGQPVTIDNLPIGATVTFSESGLVDDNTLTWGQPVFSPSAVIVGDPAAPVTVEVLNSVTRTVGTFSIAKTVTGEQADNPAVPETVTILASWNEEGTPGETTLEVPTDGTPVPLGVDLLIGTRVTLTEVPLENGSSIAWGTPTWSANGVTVDSSAVTVTVNRDDASTVTVENHANTSTATLGLVKAVAGEAAGEVSPETEFPVTASWIDREGNEQSRDLFINSVAPTPLGVDLPAGTVVTITEGDRPGFDTVEWGEITISGDRVENAGEGTATVTVSDLQGDVTLVTVTNEATWAPSTIQLSKDLADTAGAGFVPDGTMFTVHVQEFTPEGVLSSEYDLDVPLNGDPVSTSNDVGPGWSAVLTEPAFPEISGVHFGHPVFEASDGVAVSEDGQVATITYVPGRDFSVRLTNVAELGSISLVKAVEGGAADRVDPERTYTVTAHIDTSTLGENVPAQADREIQLTAGEPVIIDDLPIGATVTFTETPLVDDDILTWGQPVFSPESVVVGVENVDEPAAVTLTNSVERTVGTFSISKTVTGEQADNPAVPETVTILASWNEEGTPGETTLEVPTDGTPVPLGVDLLIGTRVTLTEVPLENGSSIAWAQPAWSGDNVVVDGENAVVTVSRDAEAGVLVENHAATSVAGISIVKAVAGEAVGEISPETEFPVTASWVDREGNEQSRELFINSVAPTPLGVDLPAGTVVTITEGDRPGFDTVVWDAIVIGGQDVEDQGDGTATVTVSDLQGDVTLVTVTNEATWAPGSFSLAKNITGVLLDNPDVPASVTVTASWIESSDGQLVTVTREIEIPTDGTPVAFGEDLPHGTAVTLVETPTAGAPAFTWDTPAWSGSESLVVHEDGSATLTIGAAQNPTVTVTNNATQALGDVTLVKKLSGTGAPAVPADTTYPVRVEWTDLLGVEQSRDVELVAGQPVVIDGLPLGTELRVTEGEFAAPDGATWKQATWSSDSDSVSITGDGISATIVVTAGDASVTLDNAYDIVEKPSGPSTLPWTGASVGMLAGLALLLLGGGLFAMRRARS</sequence>
<dbReference type="RefSeq" id="WP_187996336.1">
    <property type="nucleotide sequence ID" value="NZ_JACEXG010000002.1"/>
</dbReference>
<feature type="domain" description="DUF5979" evidence="8">
    <location>
        <begin position="1351"/>
        <end position="1446"/>
    </location>
</feature>
<comment type="subcellular location">
    <subcellularLocation>
        <location evidence="1">Secreted</location>
        <location evidence="1">Cell wall</location>
    </subcellularLocation>
</comment>
<evidence type="ECO:0000256" key="7">
    <source>
        <dbReference type="SAM" id="SignalP"/>
    </source>
</evidence>
<feature type="domain" description="DUF5979" evidence="8">
    <location>
        <begin position="886"/>
        <end position="993"/>
    </location>
</feature>